<dbReference type="EMBL" id="BJNT01000016">
    <property type="protein sequence ID" value="GEC86820.1"/>
    <property type="molecule type" value="Genomic_DNA"/>
</dbReference>
<evidence type="ECO:0000256" key="4">
    <source>
        <dbReference type="PIRNR" id="PIRNR005700"/>
    </source>
</evidence>
<dbReference type="PIRSF" id="PIRSF005700">
    <property type="entry name" value="PepC"/>
    <property type="match status" value="1"/>
</dbReference>
<feature type="active site" evidence="5">
    <location>
        <position position="389"/>
    </location>
</feature>
<dbReference type="Gene3D" id="3.90.70.10">
    <property type="entry name" value="Cysteine proteinases"/>
    <property type="match status" value="1"/>
</dbReference>
<comment type="similarity">
    <text evidence="4">Belongs to the peptidase C1 family.</text>
</comment>
<dbReference type="OMA" id="QSYTFFW"/>
<protein>
    <recommendedName>
        <fullName evidence="4">Aminopeptidase</fullName>
    </recommendedName>
</protein>
<dbReference type="GO" id="GO:0070005">
    <property type="term" value="F:cysteine-type aminopeptidase activity"/>
    <property type="evidence" value="ECO:0007669"/>
    <property type="project" value="InterPro"/>
</dbReference>
<dbReference type="InterPro" id="IPR038765">
    <property type="entry name" value="Papain-like_cys_pep_sf"/>
</dbReference>
<evidence type="ECO:0000313" key="7">
    <source>
        <dbReference type="Proteomes" id="UP000319986"/>
    </source>
</evidence>
<dbReference type="GO" id="GO:0006508">
    <property type="term" value="P:proteolysis"/>
    <property type="evidence" value="ECO:0007669"/>
    <property type="project" value="UniProtKB-KW"/>
</dbReference>
<feature type="active site" evidence="5">
    <location>
        <position position="367"/>
    </location>
</feature>
<dbReference type="InterPro" id="IPR000169">
    <property type="entry name" value="Pept_cys_AS"/>
</dbReference>
<proteinExistence type="inferred from homology"/>
<dbReference type="PANTHER" id="PTHR10363">
    <property type="entry name" value="BLEOMYCIN HYDROLASE"/>
    <property type="match status" value="1"/>
</dbReference>
<dbReference type="PROSITE" id="PS00139">
    <property type="entry name" value="THIOL_PROTEASE_CYS"/>
    <property type="match status" value="1"/>
</dbReference>
<evidence type="ECO:0000256" key="1">
    <source>
        <dbReference type="ARBA" id="ARBA00022670"/>
    </source>
</evidence>
<name>A0A4Y4C6W7_9CORY</name>
<keyword evidence="3 4" id="KW-0788">Thiol protease</keyword>
<dbReference type="CDD" id="cd00585">
    <property type="entry name" value="Peptidase_C1B"/>
    <property type="match status" value="1"/>
</dbReference>
<dbReference type="Pfam" id="PF03051">
    <property type="entry name" value="Peptidase_C1_2"/>
    <property type="match status" value="1"/>
</dbReference>
<gene>
    <name evidence="6" type="ORF">CVA01_21340</name>
</gene>
<organism evidence="6 7">
    <name type="scientific">Corynebacterium variabile</name>
    <dbReference type="NCBI Taxonomy" id="1727"/>
    <lineage>
        <taxon>Bacteria</taxon>
        <taxon>Bacillati</taxon>
        <taxon>Actinomycetota</taxon>
        <taxon>Actinomycetes</taxon>
        <taxon>Mycobacteriales</taxon>
        <taxon>Corynebacteriaceae</taxon>
        <taxon>Corynebacterium</taxon>
    </lineage>
</organism>
<evidence type="ECO:0000256" key="5">
    <source>
        <dbReference type="PIRSR" id="PIRSR005700-1"/>
    </source>
</evidence>
<evidence type="ECO:0000256" key="3">
    <source>
        <dbReference type="ARBA" id="ARBA00022807"/>
    </source>
</evidence>
<sequence>MSENMNGINTDTLAGFAADLASDASWKVARNAATAADVQKLTLDREILASADHSMSVKLDQWAVADQQRSGRCWLFAGLNSVRGDAMDETGIKDLEYSQSWLHYWDKLEKANYLLTAMVELADRPLDDRTVQHLLDHPAEDGGQWNMFVALVEKYGIVPKYAMPETWSSSHTAKMNRDISTATRTGALRIRAEIAGGGDGSTAHRAALGEVHRILTAHLGVPPEEFVWQYRDKNDEFHREGTLTPLEFAAKYLPADLGEYVCLVNDPRDSSPYGEKFTVDYLGNVVGAAPVTYLNAPTAVLKDAAVAALQEGRPVWFGCDTVAQSDRDKGVWDAHLHDYTGFYQVELGVEALDKQARVLTGESLMTHAMVITGVDLDDSGVPVKWRVENSWGPKNADKGFWTMNDSWFDEYVFVIAVHPDRLPQEYRDAWASDATPHVLPAWDPMGALAD</sequence>
<dbReference type="AlphaFoldDB" id="A0A4Y4C6W7"/>
<dbReference type="InterPro" id="IPR004134">
    <property type="entry name" value="Peptidase_C1B"/>
</dbReference>
<dbReference type="PANTHER" id="PTHR10363:SF2">
    <property type="entry name" value="BLEOMYCIN HYDROLASE"/>
    <property type="match status" value="1"/>
</dbReference>
<evidence type="ECO:0000313" key="6">
    <source>
        <dbReference type="EMBL" id="GEC86820.1"/>
    </source>
</evidence>
<dbReference type="GO" id="GO:0043418">
    <property type="term" value="P:homocysteine catabolic process"/>
    <property type="evidence" value="ECO:0007669"/>
    <property type="project" value="TreeGrafter"/>
</dbReference>
<keyword evidence="4 6" id="KW-0031">Aminopeptidase</keyword>
<dbReference type="PROSITE" id="PS00639">
    <property type="entry name" value="THIOL_PROTEASE_HIS"/>
    <property type="match status" value="1"/>
</dbReference>
<keyword evidence="2 4" id="KW-0378">Hydrolase</keyword>
<dbReference type="SUPFAM" id="SSF54001">
    <property type="entry name" value="Cysteine proteinases"/>
    <property type="match status" value="1"/>
</dbReference>
<reference evidence="6 7" key="1">
    <citation type="submission" date="2019-06" db="EMBL/GenBank/DDBJ databases">
        <title>Whole genome shotgun sequence of Corynebacterium variabile NBRC 15286.</title>
        <authorList>
            <person name="Hosoyama A."/>
            <person name="Uohara A."/>
            <person name="Ohji S."/>
            <person name="Ichikawa N."/>
        </authorList>
    </citation>
    <scope>NUCLEOTIDE SEQUENCE [LARGE SCALE GENOMIC DNA]</scope>
    <source>
        <strain evidence="6 7">NBRC 15286</strain>
    </source>
</reference>
<dbReference type="InterPro" id="IPR025660">
    <property type="entry name" value="Pept_his_AS"/>
</dbReference>
<dbReference type="GO" id="GO:0005737">
    <property type="term" value="C:cytoplasm"/>
    <property type="evidence" value="ECO:0007669"/>
    <property type="project" value="TreeGrafter"/>
</dbReference>
<feature type="active site" evidence="5">
    <location>
        <position position="73"/>
    </location>
</feature>
<evidence type="ECO:0000256" key="2">
    <source>
        <dbReference type="ARBA" id="ARBA00022801"/>
    </source>
</evidence>
<accession>A0A4Y4C6W7</accession>
<keyword evidence="1 4" id="KW-0645">Protease</keyword>
<comment type="caution">
    <text evidence="6">The sequence shown here is derived from an EMBL/GenBank/DDBJ whole genome shotgun (WGS) entry which is preliminary data.</text>
</comment>
<dbReference type="Proteomes" id="UP000319986">
    <property type="component" value="Unassembled WGS sequence"/>
</dbReference>
<dbReference type="GO" id="GO:0009636">
    <property type="term" value="P:response to toxic substance"/>
    <property type="evidence" value="ECO:0007669"/>
    <property type="project" value="TreeGrafter"/>
</dbReference>